<evidence type="ECO:0000313" key="3">
    <source>
        <dbReference type="EMBL" id="TNC33656.1"/>
    </source>
</evidence>
<keyword evidence="1" id="KW-0472">Membrane</keyword>
<feature type="transmembrane region" description="Helical" evidence="1">
    <location>
        <begin position="58"/>
        <end position="78"/>
    </location>
</feature>
<organism evidence="3 4">
    <name type="scientific">Mumia zhuanghuii</name>
    <dbReference type="NCBI Taxonomy" id="2585211"/>
    <lineage>
        <taxon>Bacteria</taxon>
        <taxon>Bacillati</taxon>
        <taxon>Actinomycetota</taxon>
        <taxon>Actinomycetes</taxon>
        <taxon>Propionibacteriales</taxon>
        <taxon>Nocardioidaceae</taxon>
        <taxon>Mumia</taxon>
    </lineage>
</organism>
<dbReference type="Proteomes" id="UP000306740">
    <property type="component" value="Unassembled WGS sequence"/>
</dbReference>
<feature type="transmembrane region" description="Helical" evidence="1">
    <location>
        <begin position="140"/>
        <end position="158"/>
    </location>
</feature>
<proteinExistence type="predicted"/>
<feature type="transmembrane region" description="Helical" evidence="1">
    <location>
        <begin position="85"/>
        <end position="106"/>
    </location>
</feature>
<dbReference type="OrthoDB" id="428263at2"/>
<gene>
    <name evidence="3" type="ORF">FHE65_28650</name>
    <name evidence="2" type="ORF">FHE65_30150</name>
</gene>
<protein>
    <submittedName>
        <fullName evidence="3">DUF1772 domain-containing protein</fullName>
    </submittedName>
</protein>
<sequence>MTTSAVLCTYAALVGAGVMAGIYTAFSVMIMPSLDRRPPVEAVAFMQEVNRAAVRPPFQLAFSGTALLALVVGLLAFLGGGDARWWVLGGSLSYLATVLLTGAFHVPRNNALDAADSTRAPVAATAWASYSRPWTVANHLRALGCVLAVVAYGVALRLG</sequence>
<dbReference type="InterPro" id="IPR013901">
    <property type="entry name" value="Anthrone_oxy"/>
</dbReference>
<keyword evidence="1" id="KW-0812">Transmembrane</keyword>
<evidence type="ECO:0000256" key="1">
    <source>
        <dbReference type="SAM" id="Phobius"/>
    </source>
</evidence>
<keyword evidence="1" id="KW-1133">Transmembrane helix</keyword>
<evidence type="ECO:0000313" key="2">
    <source>
        <dbReference type="EMBL" id="TNC32702.1"/>
    </source>
</evidence>
<dbReference type="RefSeq" id="WP_139107061.1">
    <property type="nucleotide sequence ID" value="NZ_VDFR01000167.1"/>
</dbReference>
<name>A0A5C4MB82_9ACTN</name>
<comment type="caution">
    <text evidence="3">The sequence shown here is derived from an EMBL/GenBank/DDBJ whole genome shotgun (WGS) entry which is preliminary data.</text>
</comment>
<dbReference type="EMBL" id="VDFR01000188">
    <property type="protein sequence ID" value="TNC32702.1"/>
    <property type="molecule type" value="Genomic_DNA"/>
</dbReference>
<dbReference type="EMBL" id="VDFR01000167">
    <property type="protein sequence ID" value="TNC33656.1"/>
    <property type="molecule type" value="Genomic_DNA"/>
</dbReference>
<dbReference type="Pfam" id="PF08592">
    <property type="entry name" value="Anthrone_oxy"/>
    <property type="match status" value="1"/>
</dbReference>
<dbReference type="AlphaFoldDB" id="A0A5C4MB82"/>
<reference evidence="3 4" key="1">
    <citation type="submission" date="2019-05" db="EMBL/GenBank/DDBJ databases">
        <title>Mumia sp. nov., isolated from the intestinal contents of plateau pika (Ochotona curzoniae) in the Qinghai-Tibet plateau of China.</title>
        <authorList>
            <person name="Tian Z."/>
        </authorList>
    </citation>
    <scope>NUCLEOTIDE SEQUENCE [LARGE SCALE GENOMIC DNA]</scope>
    <source>
        <strain evidence="4">527</strain>
        <strain evidence="3">Z527</strain>
    </source>
</reference>
<evidence type="ECO:0000313" key="4">
    <source>
        <dbReference type="Proteomes" id="UP000306740"/>
    </source>
</evidence>
<accession>A0A5C4MB82</accession>